<reference evidence="2 4" key="1">
    <citation type="submission" date="2020-02" db="EMBL/GenBank/DDBJ databases">
        <authorList>
            <person name="Ferguson B K."/>
        </authorList>
    </citation>
    <scope>NUCLEOTIDE SEQUENCE [LARGE SCALE GENOMIC DNA]</scope>
</reference>
<dbReference type="Proteomes" id="UP000479000">
    <property type="component" value="Unassembled WGS sequence"/>
</dbReference>
<evidence type="ECO:0000313" key="4">
    <source>
        <dbReference type="Proteomes" id="UP000479000"/>
    </source>
</evidence>
<accession>A0A6H5FZL7</accession>
<proteinExistence type="predicted"/>
<name>A0A6H5FZL7_9HEMI</name>
<sequence>MYLITPAIKETPRSLQRESVRKNKHERAFTLNVEKWYGHAFMRSLWCIVTGTAWGANETRVRDGEGARREGNGRENEGKPRKFAFRQAAPFYAGGATYAEQYEKTFHETSKRIIINELRETLKAGGTL</sequence>
<feature type="region of interest" description="Disordered" evidence="1">
    <location>
        <begin position="61"/>
        <end position="80"/>
    </location>
</feature>
<evidence type="ECO:0000256" key="1">
    <source>
        <dbReference type="SAM" id="MobiDB-lite"/>
    </source>
</evidence>
<dbReference type="EMBL" id="CADCXU010002503">
    <property type="protein sequence ID" value="CAA9994757.1"/>
    <property type="molecule type" value="Genomic_DNA"/>
</dbReference>
<dbReference type="AlphaFoldDB" id="A0A6H5FZL7"/>
<dbReference type="EMBL" id="CADCXU010002492">
    <property type="protein sequence ID" value="CAA9994753.1"/>
    <property type="molecule type" value="Genomic_DNA"/>
</dbReference>
<evidence type="ECO:0000313" key="3">
    <source>
        <dbReference type="EMBL" id="CAA9994757.1"/>
    </source>
</evidence>
<gene>
    <name evidence="2" type="ORF">NTEN_LOCUS1569</name>
    <name evidence="3" type="ORF">NTEN_LOCUS1573</name>
</gene>
<organism evidence="2 4">
    <name type="scientific">Nesidiocoris tenuis</name>
    <dbReference type="NCBI Taxonomy" id="355587"/>
    <lineage>
        <taxon>Eukaryota</taxon>
        <taxon>Metazoa</taxon>
        <taxon>Ecdysozoa</taxon>
        <taxon>Arthropoda</taxon>
        <taxon>Hexapoda</taxon>
        <taxon>Insecta</taxon>
        <taxon>Pterygota</taxon>
        <taxon>Neoptera</taxon>
        <taxon>Paraneoptera</taxon>
        <taxon>Hemiptera</taxon>
        <taxon>Heteroptera</taxon>
        <taxon>Panheteroptera</taxon>
        <taxon>Cimicomorpha</taxon>
        <taxon>Miridae</taxon>
        <taxon>Dicyphina</taxon>
        <taxon>Nesidiocoris</taxon>
    </lineage>
</organism>
<evidence type="ECO:0000313" key="2">
    <source>
        <dbReference type="EMBL" id="CAA9994753.1"/>
    </source>
</evidence>
<protein>
    <submittedName>
        <fullName evidence="2">Uncharacterized protein</fullName>
    </submittedName>
</protein>
<keyword evidence="4" id="KW-1185">Reference proteome</keyword>